<gene>
    <name evidence="12" type="primary">trxA</name>
    <name evidence="12" type="ORF">I6I10_02770</name>
    <name evidence="13" type="ORF">I6J21_00105</name>
</gene>
<feature type="active site" description="Nucleophile" evidence="9">
    <location>
        <position position="29"/>
    </location>
</feature>
<evidence type="ECO:0000256" key="2">
    <source>
        <dbReference type="ARBA" id="ARBA00008987"/>
    </source>
</evidence>
<comment type="similarity">
    <text evidence="2 8">Belongs to the thioredoxin family.</text>
</comment>
<dbReference type="GeneID" id="92761363"/>
<evidence type="ECO:0000256" key="5">
    <source>
        <dbReference type="ARBA" id="ARBA00023157"/>
    </source>
</evidence>
<dbReference type="PROSITE" id="PS00194">
    <property type="entry name" value="THIOREDOXIN_1"/>
    <property type="match status" value="1"/>
</dbReference>
<dbReference type="EMBL" id="CP066007">
    <property type="protein sequence ID" value="QQB46868.1"/>
    <property type="molecule type" value="Genomic_DNA"/>
</dbReference>
<accession>A0A7T4EGG0</accession>
<dbReference type="AlphaFoldDB" id="A0A7T4EGG0"/>
<comment type="function">
    <text evidence="1">Participates in various redox reactions through the reversible oxidation of its active center dithiol to a disulfide and catalyzes dithiol-disulfide exchange reactions.</text>
</comment>
<feature type="site" description="Contributes to redox potential value" evidence="9">
    <location>
        <position position="31"/>
    </location>
</feature>
<feature type="disulfide bond" description="Redox-active" evidence="10">
    <location>
        <begin position="29"/>
        <end position="32"/>
    </location>
</feature>
<keyword evidence="4" id="KW-0249">Electron transport</keyword>
<evidence type="ECO:0000313" key="13">
    <source>
        <dbReference type="EMBL" id="QRP70629.1"/>
    </source>
</evidence>
<evidence type="ECO:0000313" key="14">
    <source>
        <dbReference type="Proteomes" id="UP000596145"/>
    </source>
</evidence>
<dbReference type="GO" id="GO:0005829">
    <property type="term" value="C:cytosol"/>
    <property type="evidence" value="ECO:0007669"/>
    <property type="project" value="TreeGrafter"/>
</dbReference>
<feature type="domain" description="Thioredoxin" evidence="11">
    <location>
        <begin position="1"/>
        <end position="103"/>
    </location>
</feature>
<dbReference type="CDD" id="cd02947">
    <property type="entry name" value="TRX_family"/>
    <property type="match status" value="1"/>
</dbReference>
<dbReference type="InterPro" id="IPR017937">
    <property type="entry name" value="Thioredoxin_CS"/>
</dbReference>
<keyword evidence="6 10" id="KW-0676">Redox-active center</keyword>
<dbReference type="PIRSF" id="PIRSF000077">
    <property type="entry name" value="Thioredoxin"/>
    <property type="match status" value="1"/>
</dbReference>
<dbReference type="PANTHER" id="PTHR45663:SF11">
    <property type="entry name" value="GEO12009P1"/>
    <property type="match status" value="1"/>
</dbReference>
<organism evidence="12 14">
    <name type="scientific">Corynebacterium glucuronolyticum</name>
    <dbReference type="NCBI Taxonomy" id="39791"/>
    <lineage>
        <taxon>Bacteria</taxon>
        <taxon>Bacillati</taxon>
        <taxon>Actinomycetota</taxon>
        <taxon>Actinomycetes</taxon>
        <taxon>Mycobacteriales</taxon>
        <taxon>Corynebacteriaceae</taxon>
        <taxon>Corynebacterium</taxon>
    </lineage>
</organism>
<feature type="active site" description="Nucleophile" evidence="9">
    <location>
        <position position="32"/>
    </location>
</feature>
<evidence type="ECO:0000256" key="4">
    <source>
        <dbReference type="ARBA" id="ARBA00022982"/>
    </source>
</evidence>
<evidence type="ECO:0000256" key="3">
    <source>
        <dbReference type="ARBA" id="ARBA00022448"/>
    </source>
</evidence>
<keyword evidence="5 10" id="KW-1015">Disulfide bond</keyword>
<evidence type="ECO:0000256" key="10">
    <source>
        <dbReference type="PIRSR" id="PIRSR000077-4"/>
    </source>
</evidence>
<protein>
    <recommendedName>
        <fullName evidence="7 8">Thioredoxin</fullName>
    </recommendedName>
</protein>
<feature type="site" description="Deprotonates C-terminal active site Cys" evidence="9">
    <location>
        <position position="23"/>
    </location>
</feature>
<keyword evidence="3" id="KW-0813">Transport</keyword>
<dbReference type="PROSITE" id="PS51352">
    <property type="entry name" value="THIOREDOXIN_2"/>
    <property type="match status" value="1"/>
</dbReference>
<evidence type="ECO:0000256" key="9">
    <source>
        <dbReference type="PIRSR" id="PIRSR000077-1"/>
    </source>
</evidence>
<dbReference type="SUPFAM" id="SSF52833">
    <property type="entry name" value="Thioredoxin-like"/>
    <property type="match status" value="1"/>
</dbReference>
<dbReference type="GO" id="GO:0045454">
    <property type="term" value="P:cell redox homeostasis"/>
    <property type="evidence" value="ECO:0007669"/>
    <property type="project" value="TreeGrafter"/>
</dbReference>
<dbReference type="EMBL" id="CP069534">
    <property type="protein sequence ID" value="QRP70629.1"/>
    <property type="molecule type" value="Genomic_DNA"/>
</dbReference>
<dbReference type="PANTHER" id="PTHR45663">
    <property type="entry name" value="GEO12009P1"/>
    <property type="match status" value="1"/>
</dbReference>
<dbReference type="InterPro" id="IPR005746">
    <property type="entry name" value="Thioredoxin"/>
</dbReference>
<dbReference type="OrthoDB" id="9790390at2"/>
<proteinExistence type="inferred from homology"/>
<dbReference type="FunFam" id="3.40.30.10:FF:000001">
    <property type="entry name" value="Thioredoxin"/>
    <property type="match status" value="1"/>
</dbReference>
<dbReference type="Proteomes" id="UP000596145">
    <property type="component" value="Chromosome"/>
</dbReference>
<evidence type="ECO:0000256" key="8">
    <source>
        <dbReference type="PIRNR" id="PIRNR000077"/>
    </source>
</evidence>
<name>A0A7T4EGG0_9CORY</name>
<dbReference type="NCBIfam" id="TIGR01068">
    <property type="entry name" value="thioredoxin"/>
    <property type="match status" value="1"/>
</dbReference>
<evidence type="ECO:0000256" key="7">
    <source>
        <dbReference type="NCBIfam" id="TIGR01068"/>
    </source>
</evidence>
<dbReference type="Proteomes" id="UP000617681">
    <property type="component" value="Chromosome"/>
</dbReference>
<dbReference type="InterPro" id="IPR036249">
    <property type="entry name" value="Thioredoxin-like_sf"/>
</dbReference>
<evidence type="ECO:0000256" key="1">
    <source>
        <dbReference type="ARBA" id="ARBA00003318"/>
    </source>
</evidence>
<evidence type="ECO:0000259" key="11">
    <source>
        <dbReference type="PROSITE" id="PS51352"/>
    </source>
</evidence>
<evidence type="ECO:0000313" key="12">
    <source>
        <dbReference type="EMBL" id="QQB46868.1"/>
    </source>
</evidence>
<dbReference type="InterPro" id="IPR013766">
    <property type="entry name" value="Thioredoxin_domain"/>
</dbReference>
<feature type="site" description="Contributes to redox potential value" evidence="9">
    <location>
        <position position="30"/>
    </location>
</feature>
<dbReference type="RefSeq" id="WP_005391590.1">
    <property type="nucleotide sequence ID" value="NZ_CP066007.1"/>
</dbReference>
<evidence type="ECO:0000256" key="6">
    <source>
        <dbReference type="ARBA" id="ARBA00023284"/>
    </source>
</evidence>
<dbReference type="Gene3D" id="3.40.30.10">
    <property type="entry name" value="Glutaredoxin"/>
    <property type="match status" value="1"/>
</dbReference>
<sequence length="103" mass="11208">MIELTEATFDEVTLTSDVPVLVDFWASWCGPCKKLTPILEDIAEEVGDNAIVASVNVDEERGLAAQHQIMAVPTVMIFAGGKKVEEFSGVRPAQQILALLESY</sequence>
<reference evidence="12 14" key="1">
    <citation type="submission" date="2020-12" db="EMBL/GenBank/DDBJ databases">
        <title>FDA dAtabase for Regulatory Grade micrObial Sequences (FDA-ARGOS): Supporting development and validation of Infectious Disease Dx tests.</title>
        <authorList>
            <person name="Sproer C."/>
            <person name="Gronow S."/>
            <person name="Severitt S."/>
            <person name="Schroder I."/>
            <person name="Tallon L."/>
            <person name="Sadzewicz L."/>
            <person name="Zhao X."/>
            <person name="Boylan J."/>
            <person name="Ott S."/>
            <person name="Bowen H."/>
            <person name="Vavikolanu K."/>
            <person name="Mehta A."/>
            <person name="Aluvathingal J."/>
            <person name="Nadendla S."/>
            <person name="Lowell S."/>
            <person name="Myers T."/>
            <person name="Yan Y."/>
            <person name="Sichtig H."/>
        </authorList>
    </citation>
    <scope>NUCLEOTIDE SEQUENCE [LARGE SCALE GENOMIC DNA]</scope>
    <source>
        <strain evidence="12 14">FDAARGOS_1053</strain>
        <strain evidence="13">FDAARGOS_1191</strain>
    </source>
</reference>
<dbReference type="Pfam" id="PF00085">
    <property type="entry name" value="Thioredoxin"/>
    <property type="match status" value="1"/>
</dbReference>
<dbReference type="PRINTS" id="PR00421">
    <property type="entry name" value="THIOREDOXIN"/>
</dbReference>
<dbReference type="GO" id="GO:0015035">
    <property type="term" value="F:protein-disulfide reductase activity"/>
    <property type="evidence" value="ECO:0007669"/>
    <property type="project" value="UniProtKB-UniRule"/>
</dbReference>